<dbReference type="PROSITE" id="PS50141">
    <property type="entry name" value="A_DEAMIN_EDITASE"/>
    <property type="match status" value="1"/>
</dbReference>
<dbReference type="GO" id="GO:0005737">
    <property type="term" value="C:cytoplasm"/>
    <property type="evidence" value="ECO:0007669"/>
    <property type="project" value="TreeGrafter"/>
</dbReference>
<proteinExistence type="predicted"/>
<dbReference type="GO" id="GO:0005730">
    <property type="term" value="C:nucleolus"/>
    <property type="evidence" value="ECO:0007669"/>
    <property type="project" value="TreeGrafter"/>
</dbReference>
<dbReference type="SMART" id="SM00552">
    <property type="entry name" value="ADEAMc"/>
    <property type="match status" value="1"/>
</dbReference>
<reference evidence="3 4" key="1">
    <citation type="submission" date="2024-03" db="EMBL/GenBank/DDBJ databases">
        <title>Adaptation during the transition from Ophiocordyceps entomopathogen to insect associate is accompanied by gene loss and intensified selection.</title>
        <authorList>
            <person name="Ward C.M."/>
            <person name="Onetto C.A."/>
            <person name="Borneman A.R."/>
        </authorList>
    </citation>
    <scope>NUCLEOTIDE SEQUENCE [LARGE SCALE GENOMIC DNA]</scope>
    <source>
        <strain evidence="3">AWRI1</strain>
        <tissue evidence="3">Single Adult Female</tissue>
    </source>
</reference>
<feature type="region of interest" description="Disordered" evidence="1">
    <location>
        <begin position="275"/>
        <end position="295"/>
    </location>
</feature>
<dbReference type="GO" id="GO:0003726">
    <property type="term" value="F:double-stranded RNA adenosine deaminase activity"/>
    <property type="evidence" value="ECO:0007669"/>
    <property type="project" value="TreeGrafter"/>
</dbReference>
<protein>
    <recommendedName>
        <fullName evidence="2">A to I editase domain-containing protein</fullName>
    </recommendedName>
</protein>
<dbReference type="PANTHER" id="PTHR10910:SF62">
    <property type="entry name" value="AT07585P-RELATED"/>
    <property type="match status" value="1"/>
</dbReference>
<comment type="caution">
    <text evidence="3">The sequence shown here is derived from an EMBL/GenBank/DDBJ whole genome shotgun (WGS) entry which is preliminary data.</text>
</comment>
<dbReference type="GO" id="GO:0008251">
    <property type="term" value="F:tRNA-specific adenosine deaminase activity"/>
    <property type="evidence" value="ECO:0007669"/>
    <property type="project" value="TreeGrafter"/>
</dbReference>
<feature type="compositionally biased region" description="Polar residues" evidence="1">
    <location>
        <begin position="148"/>
        <end position="157"/>
    </location>
</feature>
<feature type="region of interest" description="Disordered" evidence="1">
    <location>
        <begin position="1"/>
        <end position="28"/>
    </location>
</feature>
<dbReference type="Proteomes" id="UP001367676">
    <property type="component" value="Unassembled WGS sequence"/>
</dbReference>
<feature type="compositionally biased region" description="Basic and acidic residues" evidence="1">
    <location>
        <begin position="158"/>
        <end position="169"/>
    </location>
</feature>
<feature type="compositionally biased region" description="Polar residues" evidence="1">
    <location>
        <begin position="1"/>
        <end position="23"/>
    </location>
</feature>
<dbReference type="PANTHER" id="PTHR10910">
    <property type="entry name" value="EUKARYOTE SPECIFIC DSRNA BINDING PROTEIN"/>
    <property type="match status" value="1"/>
</dbReference>
<organism evidence="3 4">
    <name type="scientific">Parthenolecanium corni</name>
    <dbReference type="NCBI Taxonomy" id="536013"/>
    <lineage>
        <taxon>Eukaryota</taxon>
        <taxon>Metazoa</taxon>
        <taxon>Ecdysozoa</taxon>
        <taxon>Arthropoda</taxon>
        <taxon>Hexapoda</taxon>
        <taxon>Insecta</taxon>
        <taxon>Pterygota</taxon>
        <taxon>Neoptera</taxon>
        <taxon>Paraneoptera</taxon>
        <taxon>Hemiptera</taxon>
        <taxon>Sternorrhyncha</taxon>
        <taxon>Coccoidea</taxon>
        <taxon>Coccidae</taxon>
        <taxon>Parthenolecanium</taxon>
    </lineage>
</organism>
<feature type="region of interest" description="Disordered" evidence="1">
    <location>
        <begin position="148"/>
        <end position="180"/>
    </location>
</feature>
<evidence type="ECO:0000313" key="4">
    <source>
        <dbReference type="Proteomes" id="UP001367676"/>
    </source>
</evidence>
<evidence type="ECO:0000256" key="1">
    <source>
        <dbReference type="SAM" id="MobiDB-lite"/>
    </source>
</evidence>
<feature type="compositionally biased region" description="Basic and acidic residues" evidence="1">
    <location>
        <begin position="275"/>
        <end position="286"/>
    </location>
</feature>
<feature type="domain" description="A to I editase" evidence="2">
    <location>
        <begin position="367"/>
        <end position="688"/>
    </location>
</feature>
<accession>A0AAN9TL99</accession>
<dbReference type="InterPro" id="IPR002466">
    <property type="entry name" value="A_deamin"/>
</dbReference>
<evidence type="ECO:0000259" key="2">
    <source>
        <dbReference type="PROSITE" id="PS50141"/>
    </source>
</evidence>
<gene>
    <name evidence="3" type="ORF">V9T40_008650</name>
</gene>
<dbReference type="Pfam" id="PF02137">
    <property type="entry name" value="A_deamin"/>
    <property type="match status" value="1"/>
</dbReference>
<dbReference type="GO" id="GO:0003725">
    <property type="term" value="F:double-stranded RNA binding"/>
    <property type="evidence" value="ECO:0007669"/>
    <property type="project" value="TreeGrafter"/>
</dbReference>
<evidence type="ECO:0000313" key="3">
    <source>
        <dbReference type="EMBL" id="KAK7601209.1"/>
    </source>
</evidence>
<dbReference type="EMBL" id="JBBCAQ010000010">
    <property type="protein sequence ID" value="KAK7601209.1"/>
    <property type="molecule type" value="Genomic_DNA"/>
</dbReference>
<name>A0AAN9TL99_9HEMI</name>
<keyword evidence="4" id="KW-1185">Reference proteome</keyword>
<dbReference type="GO" id="GO:0006382">
    <property type="term" value="P:adenosine to inosine editing"/>
    <property type="evidence" value="ECO:0007669"/>
    <property type="project" value="TreeGrafter"/>
</dbReference>
<dbReference type="GO" id="GO:0006396">
    <property type="term" value="P:RNA processing"/>
    <property type="evidence" value="ECO:0007669"/>
    <property type="project" value="InterPro"/>
</dbReference>
<dbReference type="AlphaFoldDB" id="A0AAN9TL99"/>
<sequence>MGEVSQSCNRLSSETAMETNQGPDLTMQPAIRKTLKPEVQRKLIKRAVMYIVPENPIGALHALFEKESFRLEFIDSHQVHKAVLRIDGRVFERVSTQKRKARDSVVIDALEYLFSDIVNDMRNRYSAAIEQQNIIMLSKVADSLTNTPPKTQIVSSKQKNDTCGKKVEPDLPNNVNRPPMKKELKPAVVERLVKQALGLVECDNPNTVTALFSLFEKDVFTFEVVQLNQNDVKFQANLQVGNQWYSDSAISIKKAKSKVTRKALRDLFPEYAGPGDHDSVNEEIKSDSSSNDSVIIDGNGVNNRNEISNDASGDSKDLCFSDFVSNLIQSKYHEMIRDQPEHLRRYSVLSGIVMMQNNDTSTACVISLSTGNKCLRGDKVTINGDVLFDCHAEILSKRCLILYIYSQLKIAITSDEETILESGNQGLLRIKDSVKFYLFVSSAPCGDGRVFNFAPAKNPDRKKLAVKRGMLRVKLESGMGGIPVTEYSDTSTTYEGYLKGKPLVLMCCSAKLLRANVLGVQGALLSQIIEPVFFAGMLIGDIFHKDNIARALFGRLTMSEDEVPPPYRINKPFIEGISNSKIATNVKPGKSCMNWVASDPTVEFINTKTGKTCEEKLSRLCKLNLFKEYLEVSTLMKKIDTPVIPYLVYRSCKEHCQVYQKVKKLVFDDLENSARGKWIAKPKELNEFCTSTFKEE</sequence>